<dbReference type="Pfam" id="PF18075">
    <property type="entry name" value="FtsX_ECD"/>
    <property type="match status" value="1"/>
</dbReference>
<dbReference type="AlphaFoldDB" id="A0A2P8CL98"/>
<feature type="transmembrane region" description="Helical" evidence="10">
    <location>
        <begin position="233"/>
        <end position="254"/>
    </location>
</feature>
<dbReference type="InterPro" id="IPR040690">
    <property type="entry name" value="FtsX_ECD"/>
</dbReference>
<keyword evidence="9" id="KW-0131">Cell cycle</keyword>
<dbReference type="EMBL" id="BLAU01000001">
    <property type="protein sequence ID" value="GET20353.1"/>
    <property type="molecule type" value="Genomic_DNA"/>
</dbReference>
<evidence type="ECO:0000256" key="5">
    <source>
        <dbReference type="ARBA" id="ARBA00022618"/>
    </source>
</evidence>
<evidence type="ECO:0000256" key="9">
    <source>
        <dbReference type="ARBA" id="ARBA00023306"/>
    </source>
</evidence>
<evidence type="ECO:0000256" key="2">
    <source>
        <dbReference type="ARBA" id="ARBA00007379"/>
    </source>
</evidence>
<feature type="transmembrane region" description="Helical" evidence="10">
    <location>
        <begin position="138"/>
        <end position="161"/>
    </location>
</feature>
<feature type="domain" description="ABC3 transporter permease C-terminal" evidence="11">
    <location>
        <begin position="144"/>
        <end position="260"/>
    </location>
</feature>
<proteinExistence type="inferred from homology"/>
<comment type="subcellular location">
    <subcellularLocation>
        <location evidence="1">Cell membrane</location>
        <topology evidence="1">Multi-pass membrane protein</topology>
    </subcellularLocation>
</comment>
<dbReference type="GO" id="GO:0005886">
    <property type="term" value="C:plasma membrane"/>
    <property type="evidence" value="ECO:0007669"/>
    <property type="project" value="UniProtKB-SubCell"/>
</dbReference>
<evidence type="ECO:0000256" key="10">
    <source>
        <dbReference type="SAM" id="Phobius"/>
    </source>
</evidence>
<evidence type="ECO:0000259" key="11">
    <source>
        <dbReference type="Pfam" id="PF02687"/>
    </source>
</evidence>
<keyword evidence="5 14" id="KW-0132">Cell division</keyword>
<dbReference type="EMBL" id="PYGC01000001">
    <property type="protein sequence ID" value="PSK85734.1"/>
    <property type="molecule type" value="Genomic_DNA"/>
</dbReference>
<organism evidence="14 15">
    <name type="scientific">Prolixibacter denitrificans</name>
    <dbReference type="NCBI Taxonomy" id="1541063"/>
    <lineage>
        <taxon>Bacteria</taxon>
        <taxon>Pseudomonadati</taxon>
        <taxon>Bacteroidota</taxon>
        <taxon>Bacteroidia</taxon>
        <taxon>Marinilabiliales</taxon>
        <taxon>Prolixibacteraceae</taxon>
        <taxon>Prolixibacter</taxon>
    </lineage>
</organism>
<keyword evidence="6 10" id="KW-0812">Transmembrane</keyword>
<evidence type="ECO:0000256" key="7">
    <source>
        <dbReference type="ARBA" id="ARBA00022989"/>
    </source>
</evidence>
<gene>
    <name evidence="14" type="ORF">CLV93_101705</name>
    <name evidence="13" type="ORF">JCM18694_05990</name>
</gene>
<reference evidence="14 15" key="1">
    <citation type="submission" date="2018-03" db="EMBL/GenBank/DDBJ databases">
        <title>Genomic Encyclopedia of Archaeal and Bacterial Type Strains, Phase II (KMG-II): from individual species to whole genera.</title>
        <authorList>
            <person name="Goeker M."/>
        </authorList>
    </citation>
    <scope>NUCLEOTIDE SEQUENCE [LARGE SCALE GENOMIC DNA]</scope>
    <source>
        <strain evidence="14 15">DSM 27267</strain>
    </source>
</reference>
<dbReference type="Pfam" id="PF02687">
    <property type="entry name" value="FtsX"/>
    <property type="match status" value="1"/>
</dbReference>
<dbReference type="PANTHER" id="PTHR47755:SF1">
    <property type="entry name" value="CELL DIVISION PROTEIN FTSX"/>
    <property type="match status" value="1"/>
</dbReference>
<evidence type="ECO:0000256" key="6">
    <source>
        <dbReference type="ARBA" id="ARBA00022692"/>
    </source>
</evidence>
<keyword evidence="7 10" id="KW-1133">Transmembrane helix</keyword>
<evidence type="ECO:0000256" key="1">
    <source>
        <dbReference type="ARBA" id="ARBA00004651"/>
    </source>
</evidence>
<evidence type="ECO:0000259" key="12">
    <source>
        <dbReference type="Pfam" id="PF18075"/>
    </source>
</evidence>
<dbReference type="Proteomes" id="UP000240621">
    <property type="component" value="Unassembled WGS sequence"/>
</dbReference>
<feature type="domain" description="FtsX extracellular" evidence="12">
    <location>
        <begin position="29"/>
        <end position="121"/>
    </location>
</feature>
<feature type="transmembrane region" description="Helical" evidence="10">
    <location>
        <begin position="194"/>
        <end position="213"/>
    </location>
</feature>
<dbReference type="GO" id="GO:0051301">
    <property type="term" value="P:cell division"/>
    <property type="evidence" value="ECO:0007669"/>
    <property type="project" value="UniProtKB-KW"/>
</dbReference>
<name>A0A2P8CL98_9BACT</name>
<dbReference type="InterPro" id="IPR003838">
    <property type="entry name" value="ABC3_permease_C"/>
</dbReference>
<evidence type="ECO:0000313" key="15">
    <source>
        <dbReference type="Proteomes" id="UP000240621"/>
    </source>
</evidence>
<dbReference type="PANTHER" id="PTHR47755">
    <property type="entry name" value="CELL DIVISION PROTEIN FTSX"/>
    <property type="match status" value="1"/>
</dbReference>
<keyword evidence="4" id="KW-1003">Cell membrane</keyword>
<evidence type="ECO:0000256" key="3">
    <source>
        <dbReference type="ARBA" id="ARBA00021907"/>
    </source>
</evidence>
<keyword evidence="16" id="KW-1185">Reference proteome</keyword>
<protein>
    <recommendedName>
        <fullName evidence="3">Cell division protein FtsX</fullName>
    </recommendedName>
</protein>
<evidence type="ECO:0000256" key="8">
    <source>
        <dbReference type="ARBA" id="ARBA00023136"/>
    </source>
</evidence>
<dbReference type="Gene3D" id="3.30.70.3040">
    <property type="match status" value="1"/>
</dbReference>
<sequence length="267" mass="30360">MVLFLFGLMGLLLLNAKRLSDYVKENIGVTLILNDNARDVDVIRLQKKLDATDYIKSTRFVDKATAAKELKKELGEDFVDFLGYNPLLSSIDVKVYASYANPDSLALLEKKFLEYPEVKEVHYQRNLVRQLNRNVNKLSVILAVLSLLMLVIFIALINNAIRLSIYSRRFLINTMQLIGATRGFIRRPFMSKGVLHGIYGAIIASIMLLGLVFSYQKELKAVINFQNMETMGILLGLVFVLGILISGISTFFAVNKFLRLKFDELFY</sequence>
<evidence type="ECO:0000313" key="16">
    <source>
        <dbReference type="Proteomes" id="UP000396862"/>
    </source>
</evidence>
<comment type="similarity">
    <text evidence="2">Belongs to the ABC-4 integral membrane protein family. FtsX subfamily.</text>
</comment>
<evidence type="ECO:0000256" key="4">
    <source>
        <dbReference type="ARBA" id="ARBA00022475"/>
    </source>
</evidence>
<accession>A0A2P8CL98</accession>
<dbReference type="InterPro" id="IPR004513">
    <property type="entry name" value="FtsX"/>
</dbReference>
<reference evidence="13 16" key="2">
    <citation type="submission" date="2019-10" db="EMBL/GenBank/DDBJ databases">
        <title>Prolixibacter strains distinguished by the presence of nitrate reductase genes were adept at nitrate-dependent anaerobic corrosion of metallic iron and carbon steel.</title>
        <authorList>
            <person name="Iino T."/>
            <person name="Shono N."/>
            <person name="Ito K."/>
            <person name="Nakamura R."/>
            <person name="Sueoka K."/>
            <person name="Harayama S."/>
            <person name="Ohkuma M."/>
        </authorList>
    </citation>
    <scope>NUCLEOTIDE SEQUENCE [LARGE SCALE GENOMIC DNA]</scope>
    <source>
        <strain evidence="13 16">MIC1-1</strain>
    </source>
</reference>
<evidence type="ECO:0000313" key="13">
    <source>
        <dbReference type="EMBL" id="GET20353.1"/>
    </source>
</evidence>
<dbReference type="Proteomes" id="UP000396862">
    <property type="component" value="Unassembled WGS sequence"/>
</dbReference>
<dbReference type="PIRSF" id="PIRSF003097">
    <property type="entry name" value="FtsX"/>
    <property type="match status" value="1"/>
</dbReference>
<comment type="caution">
    <text evidence="14">The sequence shown here is derived from an EMBL/GenBank/DDBJ whole genome shotgun (WGS) entry which is preliminary data.</text>
</comment>
<evidence type="ECO:0000313" key="14">
    <source>
        <dbReference type="EMBL" id="PSK85734.1"/>
    </source>
</evidence>
<keyword evidence="8 10" id="KW-0472">Membrane</keyword>